<dbReference type="AlphaFoldDB" id="X1RYE4"/>
<feature type="transmembrane region" description="Helical" evidence="1">
    <location>
        <begin position="56"/>
        <end position="76"/>
    </location>
</feature>
<comment type="caution">
    <text evidence="2">The sequence shown here is derived from an EMBL/GenBank/DDBJ whole genome shotgun (WGS) entry which is preliminary data.</text>
</comment>
<protein>
    <submittedName>
        <fullName evidence="2">Uncharacterized protein</fullName>
    </submittedName>
</protein>
<proteinExistence type="predicted"/>
<name>X1RYE4_9ZZZZ</name>
<keyword evidence="1" id="KW-0472">Membrane</keyword>
<gene>
    <name evidence="2" type="ORF">S12H4_02752</name>
</gene>
<keyword evidence="1" id="KW-1133">Transmembrane helix</keyword>
<dbReference type="EMBL" id="BARW01000710">
    <property type="protein sequence ID" value="GAI68225.1"/>
    <property type="molecule type" value="Genomic_DNA"/>
</dbReference>
<reference evidence="2" key="1">
    <citation type="journal article" date="2014" name="Front. Microbiol.">
        <title>High frequency of phylogenetically diverse reductive dehalogenase-homologous genes in deep subseafloor sedimentary metagenomes.</title>
        <authorList>
            <person name="Kawai M."/>
            <person name="Futagami T."/>
            <person name="Toyoda A."/>
            <person name="Takaki Y."/>
            <person name="Nishi S."/>
            <person name="Hori S."/>
            <person name="Arai W."/>
            <person name="Tsubouchi T."/>
            <person name="Morono Y."/>
            <person name="Uchiyama I."/>
            <person name="Ito T."/>
            <person name="Fujiyama A."/>
            <person name="Inagaki F."/>
            <person name="Takami H."/>
        </authorList>
    </citation>
    <scope>NUCLEOTIDE SEQUENCE</scope>
    <source>
        <strain evidence="2">Expedition CK06-06</strain>
    </source>
</reference>
<keyword evidence="1" id="KW-0812">Transmembrane</keyword>
<dbReference type="Gene3D" id="3.40.50.150">
    <property type="entry name" value="Vaccinia Virus protein VP39"/>
    <property type="match status" value="1"/>
</dbReference>
<accession>X1RYE4</accession>
<dbReference type="InterPro" id="IPR029063">
    <property type="entry name" value="SAM-dependent_MTases_sf"/>
</dbReference>
<organism evidence="2">
    <name type="scientific">marine sediment metagenome</name>
    <dbReference type="NCBI Taxonomy" id="412755"/>
    <lineage>
        <taxon>unclassified sequences</taxon>
        <taxon>metagenomes</taxon>
        <taxon>ecological metagenomes</taxon>
    </lineage>
</organism>
<evidence type="ECO:0000313" key="2">
    <source>
        <dbReference type="EMBL" id="GAI68225.1"/>
    </source>
</evidence>
<evidence type="ECO:0000256" key="1">
    <source>
        <dbReference type="SAM" id="Phobius"/>
    </source>
</evidence>
<sequence>MFIDSAWNKRRKQYREKEGIQERVLNDGRTFKVYKRYFKKSDVQEMFKRYNFVIKSYYIGDAFIAAIACLGAIIPAQ</sequence>